<dbReference type="Proteomes" id="UP001223586">
    <property type="component" value="Unassembled WGS sequence"/>
</dbReference>
<protein>
    <submittedName>
        <fullName evidence="3">Sugar diacid utilization regulator/predicted hydrocarbon binding protein</fullName>
    </submittedName>
</protein>
<dbReference type="Pfam" id="PF17853">
    <property type="entry name" value="GGDEF_2"/>
    <property type="match status" value="1"/>
</dbReference>
<name>A0ABT9WR55_9BACI</name>
<evidence type="ECO:0000256" key="1">
    <source>
        <dbReference type="ARBA" id="ARBA00006754"/>
    </source>
</evidence>
<dbReference type="Pfam" id="PF13556">
    <property type="entry name" value="HTH_30"/>
    <property type="match status" value="1"/>
</dbReference>
<organism evidence="3 4">
    <name type="scientific">Bacillus chungangensis</name>
    <dbReference type="NCBI Taxonomy" id="587633"/>
    <lineage>
        <taxon>Bacteria</taxon>
        <taxon>Bacillati</taxon>
        <taxon>Bacillota</taxon>
        <taxon>Bacilli</taxon>
        <taxon>Bacillales</taxon>
        <taxon>Bacillaceae</taxon>
        <taxon>Bacillus</taxon>
    </lineage>
</organism>
<dbReference type="PANTHER" id="PTHR33744">
    <property type="entry name" value="CARBOHYDRATE DIACID REGULATOR"/>
    <property type="match status" value="1"/>
</dbReference>
<dbReference type="Pfam" id="PF02830">
    <property type="entry name" value="V4R"/>
    <property type="match status" value="1"/>
</dbReference>
<evidence type="ECO:0000313" key="4">
    <source>
        <dbReference type="Proteomes" id="UP001223586"/>
    </source>
</evidence>
<dbReference type="RefSeq" id="WP_307228090.1">
    <property type="nucleotide sequence ID" value="NZ_JAUSTT010000007.1"/>
</dbReference>
<dbReference type="InterPro" id="IPR051448">
    <property type="entry name" value="CdaR-like_regulators"/>
</dbReference>
<dbReference type="EMBL" id="JAUSTT010000007">
    <property type="protein sequence ID" value="MDQ0175623.1"/>
    <property type="molecule type" value="Genomic_DNA"/>
</dbReference>
<dbReference type="InterPro" id="IPR024096">
    <property type="entry name" value="NO_sig/Golgi_transp_ligand-bd"/>
</dbReference>
<dbReference type="InterPro" id="IPR042070">
    <property type="entry name" value="PucR_C-HTH_sf"/>
</dbReference>
<reference evidence="3 4" key="1">
    <citation type="submission" date="2023-07" db="EMBL/GenBank/DDBJ databases">
        <title>Genomic Encyclopedia of Type Strains, Phase IV (KMG-IV): sequencing the most valuable type-strain genomes for metagenomic binning, comparative biology and taxonomic classification.</title>
        <authorList>
            <person name="Goeker M."/>
        </authorList>
    </citation>
    <scope>NUCLEOTIDE SEQUENCE [LARGE SCALE GENOMIC DNA]</scope>
    <source>
        <strain evidence="3 4">DSM 23837</strain>
    </source>
</reference>
<proteinExistence type="inferred from homology"/>
<comment type="similarity">
    <text evidence="1">Belongs to the CdaR family.</text>
</comment>
<dbReference type="Gene3D" id="1.10.10.2840">
    <property type="entry name" value="PucR C-terminal helix-turn-helix domain"/>
    <property type="match status" value="1"/>
</dbReference>
<sequence length="638" mass="73665">MEIDNQLASNFTFTKDKELIFMDDDRHIFISISAFGELRKDLIDNIGMKRMKGFLFRYGWELGRTDGKKVKKKNIHCIEEMIEYGPMLHSMKGHVMARSTKIQIDESQKCPFISMEGTWKSSYEAAEHIRLFGQSHQPVCYTLVGYASGYISELFKKVVIFKEIACEGKGDAECRWIGKPIDGWGPEIESELMHFKETPIVQELEETYEKLLSERNNLAQTAKIHKKLTEEIIQGNDLQSIANVVYETMEIPILIEDAQFRPLASSGLVDHHYHIASQSLQSYLDKKNFSLFLENDQTFRPFTKTRMIETTELKRLITPVFLQGKIYGYCSFLFFASNKMCTDIAYMIIERVSSICSIYLLNEKSKFEAAERVKGHFLEELIGGHYRSKKEVLKRGNYLHLDLAKPYYIVVIRYHIAQYHLQNDIAFHEELLEEISHFFKKEKLNLLLGQRSNSLFFLIQTELLKEQAIEPFCEEILAYLIALFPQTSFQIGISMKGEKIEYAPRHYKEALTAVRMTMPTKAIATFESLGIVGSLINDNNKEAVLQMAQYTLGSLYQPIDERKHDLLKTLYFFLANGGNLELTAADLSLSISGLRYRIRKMEKTIGQELRNPVVNYQLFLSLQALMLTGELNLEQPSI</sequence>
<dbReference type="SUPFAM" id="SSF111126">
    <property type="entry name" value="Ligand-binding domain in the NO signalling and Golgi transport"/>
    <property type="match status" value="1"/>
</dbReference>
<evidence type="ECO:0000313" key="3">
    <source>
        <dbReference type="EMBL" id="MDQ0175623.1"/>
    </source>
</evidence>
<gene>
    <name evidence="3" type="ORF">J2S08_001457</name>
</gene>
<dbReference type="Pfam" id="PF06505">
    <property type="entry name" value="XylR_N"/>
    <property type="match status" value="1"/>
</dbReference>
<accession>A0ABT9WR55</accession>
<dbReference type="SMART" id="SM00989">
    <property type="entry name" value="V4R"/>
    <property type="match status" value="1"/>
</dbReference>
<dbReference type="InterPro" id="IPR010523">
    <property type="entry name" value="XylR_N"/>
</dbReference>
<feature type="domain" description="4-vinyl reductase 4VR" evidence="2">
    <location>
        <begin position="118"/>
        <end position="180"/>
    </location>
</feature>
<dbReference type="InterPro" id="IPR041522">
    <property type="entry name" value="CdaR_GGDEF"/>
</dbReference>
<dbReference type="InterPro" id="IPR004096">
    <property type="entry name" value="V4R"/>
</dbReference>
<evidence type="ECO:0000259" key="2">
    <source>
        <dbReference type="SMART" id="SM00989"/>
    </source>
</evidence>
<keyword evidence="4" id="KW-1185">Reference proteome</keyword>
<comment type="caution">
    <text evidence="3">The sequence shown here is derived from an EMBL/GenBank/DDBJ whole genome shotgun (WGS) entry which is preliminary data.</text>
</comment>
<dbReference type="PANTHER" id="PTHR33744:SF1">
    <property type="entry name" value="DNA-BINDING TRANSCRIPTIONAL ACTIVATOR ADER"/>
    <property type="match status" value="1"/>
</dbReference>
<dbReference type="InterPro" id="IPR025736">
    <property type="entry name" value="PucR_C-HTH_dom"/>
</dbReference>
<dbReference type="Gene3D" id="3.30.1380.20">
    <property type="entry name" value="Trafficking protein particle complex subunit 3"/>
    <property type="match status" value="1"/>
</dbReference>